<dbReference type="RefSeq" id="WP_085680797.1">
    <property type="nucleotide sequence ID" value="NZ_CP020931.1"/>
</dbReference>
<dbReference type="Pfam" id="PF02470">
    <property type="entry name" value="MlaD"/>
    <property type="match status" value="1"/>
</dbReference>
<feature type="coiled-coil region" evidence="1">
    <location>
        <begin position="237"/>
        <end position="296"/>
    </location>
</feature>
<dbReference type="PANTHER" id="PTHR36698">
    <property type="entry name" value="BLL5892 PROTEIN"/>
    <property type="match status" value="1"/>
</dbReference>
<accession>A0A1W6KAD8</accession>
<name>A0A1W6KAD8_9GAMM</name>
<reference evidence="3 4" key="1">
    <citation type="submission" date="2017-04" db="EMBL/GenBank/DDBJ databases">
        <title>Genome Sequence of Marinobacter salarius strain SMR5 Isolated from a culture of the Diatom Skeletonema marinoi.</title>
        <authorList>
            <person name="Topel M."/>
            <person name="Pinder M.I.M."/>
            <person name="Johansson O.N."/>
            <person name="Kourtchenko O."/>
            <person name="Godhe A."/>
            <person name="Clarke A.K."/>
        </authorList>
    </citation>
    <scope>NUCLEOTIDE SEQUENCE [LARGE SCALE GENOMIC DNA]</scope>
    <source>
        <strain evidence="3 4">SMR5</strain>
    </source>
</reference>
<keyword evidence="1" id="KW-0175">Coiled coil</keyword>
<dbReference type="EMBL" id="CP020931">
    <property type="protein sequence ID" value="ARM84383.1"/>
    <property type="molecule type" value="Genomic_DNA"/>
</dbReference>
<dbReference type="InterPro" id="IPR003399">
    <property type="entry name" value="Mce/MlaD"/>
</dbReference>
<organism evidence="3 4">
    <name type="scientific">Marinobacter salarius</name>
    <dbReference type="NCBI Taxonomy" id="1420917"/>
    <lineage>
        <taxon>Bacteria</taxon>
        <taxon>Pseudomonadati</taxon>
        <taxon>Pseudomonadota</taxon>
        <taxon>Gammaproteobacteria</taxon>
        <taxon>Pseudomonadales</taxon>
        <taxon>Marinobacteraceae</taxon>
        <taxon>Marinobacter</taxon>
    </lineage>
</organism>
<proteinExistence type="predicted"/>
<evidence type="ECO:0000313" key="4">
    <source>
        <dbReference type="Proteomes" id="UP000193100"/>
    </source>
</evidence>
<feature type="domain" description="Mce/MlaD" evidence="2">
    <location>
        <begin position="44"/>
        <end position="116"/>
    </location>
</feature>
<dbReference type="PANTHER" id="PTHR36698:SF2">
    <property type="entry name" value="MCE_MLAD DOMAIN-CONTAINING PROTEIN"/>
    <property type="match status" value="1"/>
</dbReference>
<gene>
    <name evidence="3" type="ORF">MARSALSMR5_02312</name>
</gene>
<evidence type="ECO:0000259" key="2">
    <source>
        <dbReference type="Pfam" id="PF02470"/>
    </source>
</evidence>
<evidence type="ECO:0000313" key="3">
    <source>
        <dbReference type="EMBL" id="ARM84383.1"/>
    </source>
</evidence>
<dbReference type="STRING" id="1420917.AU15_07285"/>
<sequence>MEPRAHHVLIGLFTLVALASALAFALWLGQAGNDRDYAWYEIIFDRGVSGLSEGSPVKYSGIEVGDVAELSLDPNDPRNVRVLIRVYDDVPIREDTRAGLALTNITGSMNIELKGGTPGSQKLTGSRESPPTIQAEPSAFTTLMASSEELFAKLDKFLTNANAMVSKENSRNLTRSLKNIEAVSSGLMDQRSELSNLVTSFDQLSVQTEATLKTFRQFGSTANTLLDKEGRQLMATAQSAMDSLETATARLEALTARNEGSLDQGMQGIGELAPAMRELRSTLQNMDSLIHRLEDDPAGLLLGREPIQEFNP</sequence>
<dbReference type="AlphaFoldDB" id="A0A1W6KAD8"/>
<evidence type="ECO:0000256" key="1">
    <source>
        <dbReference type="SAM" id="Coils"/>
    </source>
</evidence>
<dbReference type="GeneID" id="77256256"/>
<protein>
    <submittedName>
        <fullName evidence="3">MlaD protein</fullName>
    </submittedName>
</protein>
<dbReference type="Proteomes" id="UP000193100">
    <property type="component" value="Chromosome"/>
</dbReference>